<dbReference type="EMBL" id="AUZJ01000009">
    <property type="protein sequence ID" value="ERF61620.1"/>
    <property type="molecule type" value="Genomic_DNA"/>
</dbReference>
<dbReference type="STRING" id="1125725.HMPREF1325_2293"/>
<dbReference type="EMBL" id="AVQI01000050">
    <property type="protein sequence ID" value="ERK02706.1"/>
    <property type="molecule type" value="Genomic_DNA"/>
</dbReference>
<dbReference type="PATRIC" id="fig|1125725.3.peg.358"/>
<dbReference type="Proteomes" id="UP000016412">
    <property type="component" value="Unassembled WGS sequence"/>
</dbReference>
<dbReference type="Gene3D" id="1.10.3210.10">
    <property type="entry name" value="Hypothetical protein af1432"/>
    <property type="match status" value="1"/>
</dbReference>
<comment type="caution">
    <text evidence="1">The sequence shown here is derived from an EMBL/GenBank/DDBJ whole genome shotgun (WGS) entry which is preliminary data.</text>
</comment>
<evidence type="ECO:0000313" key="1">
    <source>
        <dbReference type="EMBL" id="ERF61620.1"/>
    </source>
</evidence>
<reference evidence="3 4" key="1">
    <citation type="submission" date="2013-08" db="EMBL/GenBank/DDBJ databases">
        <authorList>
            <person name="Durkin A.S."/>
            <person name="Haft D.R."/>
            <person name="McCorrison J."/>
            <person name="Torralba M."/>
            <person name="Gillis M."/>
            <person name="Haft D.H."/>
            <person name="Methe B."/>
            <person name="Sutton G."/>
            <person name="Nelson K.E."/>
        </authorList>
    </citation>
    <scope>NUCLEOTIDE SEQUENCE [LARGE SCALE GENOMIC DNA]</scope>
    <source>
        <strain evidence="2 4">ATCC 35536</strain>
        <strain evidence="1 3">VPI DR56BR1116</strain>
    </source>
</reference>
<dbReference type="RefSeq" id="WP_021329497.1">
    <property type="nucleotide sequence ID" value="NZ_AUZJ01000009.1"/>
</dbReference>
<accession>U2LEI3</accession>
<evidence type="ECO:0000313" key="2">
    <source>
        <dbReference type="EMBL" id="ERK02706.1"/>
    </source>
</evidence>
<keyword evidence="4" id="KW-1185">Reference proteome</keyword>
<sequence>MRKNRFDDMPWPLMLSAFPKSASLPIASYHRILSADFPEFINKYVDLPILQRLSGIGLLCGTDWTPLYRNRFFYSRLDHSIGVALILWHFTHDQAETLAGLLHDVSTPVFSHVADFRNGDALTQESTENENESMIRNDDALCAMLKSDGISIDAVADYHVYPLADNKLPRLSADRLEYMFPSGAALEGSWTLSEIAEAYGDIDICINEDGERELGFRTQKIAETYCEKTCRTGHILQLNENKLALKLLSDIVDRAIAIGLIAEKDCYEKTEREIVARFDSFSESVQSGNAANDTVHGEAEVCGDLYGGDAVGDNRDAIRDASRNVRTASGTARKDFRDAVACPSSSAFSPQREFVKRWRTFRTMTRIEHTDDALPDHFCVSLDVKMRYIDPLVIGDGESAAGARRLTSVSKKSAALIEDFLSWRDTKYGCAAYALPLHFAEKNG</sequence>
<proteinExistence type="predicted"/>
<gene>
    <name evidence="2" type="ORF">HMPREF0860_0046</name>
    <name evidence="1" type="ORF">HMPREF1325_2293</name>
</gene>
<evidence type="ECO:0000313" key="3">
    <source>
        <dbReference type="Proteomes" id="UP000016412"/>
    </source>
</evidence>
<name>U2LEI3_TRESO</name>
<evidence type="ECO:0008006" key="5">
    <source>
        <dbReference type="Google" id="ProtNLM"/>
    </source>
</evidence>
<evidence type="ECO:0000313" key="4">
    <source>
        <dbReference type="Proteomes" id="UP000016646"/>
    </source>
</evidence>
<dbReference type="SUPFAM" id="SSF109604">
    <property type="entry name" value="HD-domain/PDEase-like"/>
    <property type="match status" value="1"/>
</dbReference>
<dbReference type="eggNOG" id="COG1078">
    <property type="taxonomic scope" value="Bacteria"/>
</dbReference>
<organism evidence="1 3">
    <name type="scientific">Treponema socranskii subsp. socranskii VPI DR56BR1116 = ATCC 35536</name>
    <dbReference type="NCBI Taxonomy" id="1125725"/>
    <lineage>
        <taxon>Bacteria</taxon>
        <taxon>Pseudomonadati</taxon>
        <taxon>Spirochaetota</taxon>
        <taxon>Spirochaetia</taxon>
        <taxon>Spirochaetales</taxon>
        <taxon>Treponemataceae</taxon>
        <taxon>Treponema</taxon>
    </lineage>
</organism>
<dbReference type="AlphaFoldDB" id="U2LEI3"/>
<protein>
    <recommendedName>
        <fullName evidence="5">HD domain protein</fullName>
    </recommendedName>
</protein>
<dbReference type="Proteomes" id="UP000016646">
    <property type="component" value="Unassembled WGS sequence"/>
</dbReference>